<accession>A0AA37SQL1</accession>
<proteinExistence type="predicted"/>
<dbReference type="GO" id="GO:0005886">
    <property type="term" value="C:plasma membrane"/>
    <property type="evidence" value="ECO:0007669"/>
    <property type="project" value="UniProtKB-SubCell"/>
</dbReference>
<gene>
    <name evidence="7" type="ORF">GCM10007940_29030</name>
</gene>
<evidence type="ECO:0000256" key="1">
    <source>
        <dbReference type="ARBA" id="ARBA00004651"/>
    </source>
</evidence>
<feature type="transmembrane region" description="Helical" evidence="6">
    <location>
        <begin position="292"/>
        <end position="312"/>
    </location>
</feature>
<dbReference type="Pfam" id="PF13440">
    <property type="entry name" value="Polysacc_synt_3"/>
    <property type="match status" value="1"/>
</dbReference>
<name>A0AA37SQL1_9BACT</name>
<organism evidence="7 8">
    <name type="scientific">Portibacter lacus</name>
    <dbReference type="NCBI Taxonomy" id="1099794"/>
    <lineage>
        <taxon>Bacteria</taxon>
        <taxon>Pseudomonadati</taxon>
        <taxon>Bacteroidota</taxon>
        <taxon>Saprospiria</taxon>
        <taxon>Saprospirales</taxon>
        <taxon>Haliscomenobacteraceae</taxon>
        <taxon>Portibacter</taxon>
    </lineage>
</organism>
<evidence type="ECO:0000256" key="3">
    <source>
        <dbReference type="ARBA" id="ARBA00022692"/>
    </source>
</evidence>
<feature type="transmembrane region" description="Helical" evidence="6">
    <location>
        <begin position="116"/>
        <end position="139"/>
    </location>
</feature>
<evidence type="ECO:0000256" key="6">
    <source>
        <dbReference type="SAM" id="Phobius"/>
    </source>
</evidence>
<protein>
    <recommendedName>
        <fullName evidence="9">Polysaccharide biosynthesis protein C-terminal domain-containing protein</fullName>
    </recommendedName>
</protein>
<feature type="transmembrane region" description="Helical" evidence="6">
    <location>
        <begin position="173"/>
        <end position="193"/>
    </location>
</feature>
<keyword evidence="3 6" id="KW-0812">Transmembrane</keyword>
<evidence type="ECO:0000256" key="4">
    <source>
        <dbReference type="ARBA" id="ARBA00022989"/>
    </source>
</evidence>
<feature type="transmembrane region" description="Helical" evidence="6">
    <location>
        <begin position="348"/>
        <end position="368"/>
    </location>
</feature>
<feature type="transmembrane region" description="Helical" evidence="6">
    <location>
        <begin position="82"/>
        <end position="104"/>
    </location>
</feature>
<dbReference type="RefSeq" id="WP_235293651.1">
    <property type="nucleotide sequence ID" value="NZ_BSOH01000020.1"/>
</dbReference>
<feature type="transmembrane region" description="Helical" evidence="6">
    <location>
        <begin position="253"/>
        <end position="272"/>
    </location>
</feature>
<dbReference type="PANTHER" id="PTHR30250:SF11">
    <property type="entry name" value="O-ANTIGEN TRANSPORTER-RELATED"/>
    <property type="match status" value="1"/>
</dbReference>
<evidence type="ECO:0000256" key="5">
    <source>
        <dbReference type="ARBA" id="ARBA00023136"/>
    </source>
</evidence>
<feature type="transmembrane region" description="Helical" evidence="6">
    <location>
        <begin position="205"/>
        <end position="222"/>
    </location>
</feature>
<evidence type="ECO:0000313" key="7">
    <source>
        <dbReference type="EMBL" id="GLR18287.1"/>
    </source>
</evidence>
<reference evidence="7" key="1">
    <citation type="journal article" date="2014" name="Int. J. Syst. Evol. Microbiol.">
        <title>Complete genome sequence of Corynebacterium casei LMG S-19264T (=DSM 44701T), isolated from a smear-ripened cheese.</title>
        <authorList>
            <consortium name="US DOE Joint Genome Institute (JGI-PGF)"/>
            <person name="Walter F."/>
            <person name="Albersmeier A."/>
            <person name="Kalinowski J."/>
            <person name="Ruckert C."/>
        </authorList>
    </citation>
    <scope>NUCLEOTIDE SEQUENCE</scope>
    <source>
        <strain evidence="7">NBRC 108769</strain>
    </source>
</reference>
<feature type="transmembrane region" description="Helical" evidence="6">
    <location>
        <begin position="146"/>
        <end position="167"/>
    </location>
</feature>
<dbReference type="PANTHER" id="PTHR30250">
    <property type="entry name" value="PST FAMILY PREDICTED COLANIC ACID TRANSPORTER"/>
    <property type="match status" value="1"/>
</dbReference>
<dbReference type="InterPro" id="IPR050833">
    <property type="entry name" value="Poly_Biosynth_Transport"/>
</dbReference>
<keyword evidence="5 6" id="KW-0472">Membrane</keyword>
<dbReference type="Proteomes" id="UP001156666">
    <property type="component" value="Unassembled WGS sequence"/>
</dbReference>
<sequence>MKLRSYINNVSALQAFQVMRFSVLILIGIILVKTGYSTDEIGVYELFFFLANVVSFFWVMGLNNGLMSYYPSLTEEKKQLMLFNIAILLLALGFIAGLILYLARHAVFEMVGKVDYLGYLIIYMILSAPANFTEYTYLLKGQSSKIIIYGMVIFALQLILIISGVMLDFSIENLLKLMVGWALFKFVWFAQLIIRKEKLKLDFKLQYVFLIFSLPLIFQMLLGNGMEYVDGFLVNVFYDETAFAQFRYGARELPLVTILVGAVSTALIPVAVNNMADALSEVKQKIKRLMNFLFPISMVLMLISPLVFPMVYSNDYLISAQLFNVYLLVISSRLFMPQVVLFAKHENVTLMISALIELIVNIGLSLLLLKYYGMIGIAWATVIAYLVNKLILLTVAWRKYAIKPSAYIDLKTYAAWLSVLLISYYLSTYYLY</sequence>
<keyword evidence="2" id="KW-1003">Cell membrane</keyword>
<feature type="transmembrane region" description="Helical" evidence="6">
    <location>
        <begin position="413"/>
        <end position="431"/>
    </location>
</feature>
<evidence type="ECO:0000313" key="8">
    <source>
        <dbReference type="Proteomes" id="UP001156666"/>
    </source>
</evidence>
<evidence type="ECO:0000256" key="2">
    <source>
        <dbReference type="ARBA" id="ARBA00022475"/>
    </source>
</evidence>
<feature type="transmembrane region" description="Helical" evidence="6">
    <location>
        <begin position="374"/>
        <end position="392"/>
    </location>
</feature>
<feature type="transmembrane region" description="Helical" evidence="6">
    <location>
        <begin position="43"/>
        <end position="62"/>
    </location>
</feature>
<keyword evidence="4 6" id="KW-1133">Transmembrane helix</keyword>
<evidence type="ECO:0008006" key="9">
    <source>
        <dbReference type="Google" id="ProtNLM"/>
    </source>
</evidence>
<keyword evidence="8" id="KW-1185">Reference proteome</keyword>
<comment type="subcellular location">
    <subcellularLocation>
        <location evidence="1">Cell membrane</location>
        <topology evidence="1">Multi-pass membrane protein</topology>
    </subcellularLocation>
</comment>
<dbReference type="AlphaFoldDB" id="A0AA37SQL1"/>
<reference evidence="7" key="2">
    <citation type="submission" date="2023-01" db="EMBL/GenBank/DDBJ databases">
        <title>Draft genome sequence of Portibacter lacus strain NBRC 108769.</title>
        <authorList>
            <person name="Sun Q."/>
            <person name="Mori K."/>
        </authorList>
    </citation>
    <scope>NUCLEOTIDE SEQUENCE</scope>
    <source>
        <strain evidence="7">NBRC 108769</strain>
    </source>
</reference>
<comment type="caution">
    <text evidence="7">The sequence shown here is derived from an EMBL/GenBank/DDBJ whole genome shotgun (WGS) entry which is preliminary data.</text>
</comment>
<dbReference type="EMBL" id="BSOH01000020">
    <property type="protein sequence ID" value="GLR18287.1"/>
    <property type="molecule type" value="Genomic_DNA"/>
</dbReference>